<accession>A0AAN5DEY2</accession>
<evidence type="ECO:0000313" key="2">
    <source>
        <dbReference type="Proteomes" id="UP001328107"/>
    </source>
</evidence>
<comment type="caution">
    <text evidence="1">The sequence shown here is derived from an EMBL/GenBank/DDBJ whole genome shotgun (WGS) entry which is preliminary data.</text>
</comment>
<proteinExistence type="predicted"/>
<dbReference type="Proteomes" id="UP001328107">
    <property type="component" value="Unassembled WGS sequence"/>
</dbReference>
<keyword evidence="2" id="KW-1185">Reference proteome</keyword>
<gene>
    <name evidence="1" type="ORF">PMAYCL1PPCAC_32508</name>
</gene>
<feature type="non-terminal residue" evidence="1">
    <location>
        <position position="78"/>
    </location>
</feature>
<sequence length="78" mass="9141">MICVGRDHVTADVDIRLMHSLNFFRRRKISVSSPSWMILGSKSTAFFSSYEKLPSRRIISFFLFFSSIHSFKHPFKLP</sequence>
<protein>
    <submittedName>
        <fullName evidence="1">Uncharacterized protein</fullName>
    </submittedName>
</protein>
<dbReference type="AlphaFoldDB" id="A0AAN5DEY2"/>
<organism evidence="1 2">
    <name type="scientific">Pristionchus mayeri</name>
    <dbReference type="NCBI Taxonomy" id="1317129"/>
    <lineage>
        <taxon>Eukaryota</taxon>
        <taxon>Metazoa</taxon>
        <taxon>Ecdysozoa</taxon>
        <taxon>Nematoda</taxon>
        <taxon>Chromadorea</taxon>
        <taxon>Rhabditida</taxon>
        <taxon>Rhabditina</taxon>
        <taxon>Diplogasteromorpha</taxon>
        <taxon>Diplogasteroidea</taxon>
        <taxon>Neodiplogasteridae</taxon>
        <taxon>Pristionchus</taxon>
    </lineage>
</organism>
<name>A0AAN5DEY2_9BILA</name>
<reference evidence="2" key="1">
    <citation type="submission" date="2022-10" db="EMBL/GenBank/DDBJ databases">
        <title>Genome assembly of Pristionchus species.</title>
        <authorList>
            <person name="Yoshida K."/>
            <person name="Sommer R.J."/>
        </authorList>
    </citation>
    <scope>NUCLEOTIDE SEQUENCE [LARGE SCALE GENOMIC DNA]</scope>
    <source>
        <strain evidence="2">RS5460</strain>
    </source>
</reference>
<dbReference type="EMBL" id="BTRK01000006">
    <property type="protein sequence ID" value="GMR62313.1"/>
    <property type="molecule type" value="Genomic_DNA"/>
</dbReference>
<evidence type="ECO:0000313" key="1">
    <source>
        <dbReference type="EMBL" id="GMR62313.1"/>
    </source>
</evidence>